<feature type="compositionally biased region" description="Basic and acidic residues" evidence="1">
    <location>
        <begin position="93"/>
        <end position="102"/>
    </location>
</feature>
<dbReference type="InterPro" id="IPR037647">
    <property type="entry name" value="HIRIP3"/>
</dbReference>
<feature type="compositionally biased region" description="Basic and acidic residues" evidence="1">
    <location>
        <begin position="179"/>
        <end position="197"/>
    </location>
</feature>
<dbReference type="PANTHER" id="PTHR15410:SF2">
    <property type="entry name" value="HIRA-INTERACTING PROTEIN 3"/>
    <property type="match status" value="1"/>
</dbReference>
<gene>
    <name evidence="2" type="ORF">D9615_001716</name>
</gene>
<comment type="caution">
    <text evidence="2">The sequence shown here is derived from an EMBL/GenBank/DDBJ whole genome shotgun (WGS) entry which is preliminary data.</text>
</comment>
<dbReference type="AlphaFoldDB" id="A0A8H5MAK3"/>
<protein>
    <submittedName>
        <fullName evidence="2">Uncharacterized protein</fullName>
    </submittedName>
</protein>
<feature type="compositionally biased region" description="Acidic residues" evidence="1">
    <location>
        <begin position="345"/>
        <end position="355"/>
    </location>
</feature>
<feature type="compositionally biased region" description="Low complexity" evidence="1">
    <location>
        <begin position="324"/>
        <end position="335"/>
    </location>
</feature>
<organism evidence="2 3">
    <name type="scientific">Tricholomella constricta</name>
    <dbReference type="NCBI Taxonomy" id="117010"/>
    <lineage>
        <taxon>Eukaryota</taxon>
        <taxon>Fungi</taxon>
        <taxon>Dikarya</taxon>
        <taxon>Basidiomycota</taxon>
        <taxon>Agaricomycotina</taxon>
        <taxon>Agaricomycetes</taxon>
        <taxon>Agaricomycetidae</taxon>
        <taxon>Agaricales</taxon>
        <taxon>Tricholomatineae</taxon>
        <taxon>Lyophyllaceae</taxon>
        <taxon>Tricholomella</taxon>
    </lineage>
</organism>
<sequence length="381" mass="42641">MPVPELSKLENTAKDLVRTAKRDGTISKLTVRIVREKVEQIYGLEPGILEAKEYKRPLKAIIKHESNQGPAENVEESPSKSELAESDVQGAGDDEKSGESSKKATKAPKRRPETGKVYKSAEMIECSDLEDLSEIDAKVLKKSSPRKDVRKRKQDRKSNPPPPKRIKVVQSDDESDDETPAKPEAKAKERDVERSDSEISSLFGDSPHPKMKAPTLKEKAPMKKPANKKAISKAKSTSESSKDEATIKRLKSFVNACGVRKPWARVFQDLPKPSQQIVKLKEILSELGMSGRMSMEQAKRIREKRELAQELEDVKSFEQSVLVRASRSQTRSASRPTKPGKSENEESEEEGEEGEEVKPRKRKGNALRSINAFLDDQSDDN</sequence>
<feature type="region of interest" description="Disordered" evidence="1">
    <location>
        <begin position="318"/>
        <end position="381"/>
    </location>
</feature>
<dbReference type="EMBL" id="JAACJP010000002">
    <property type="protein sequence ID" value="KAF5386933.1"/>
    <property type="molecule type" value="Genomic_DNA"/>
</dbReference>
<feature type="compositionally biased region" description="Acidic residues" evidence="1">
    <location>
        <begin position="125"/>
        <end position="134"/>
    </location>
</feature>
<proteinExistence type="predicted"/>
<keyword evidence="3" id="KW-1185">Reference proteome</keyword>
<dbReference type="GO" id="GO:0005634">
    <property type="term" value="C:nucleus"/>
    <property type="evidence" value="ECO:0007669"/>
    <property type="project" value="TreeGrafter"/>
</dbReference>
<dbReference type="PANTHER" id="PTHR15410">
    <property type="entry name" value="HIRA-INTERACTING PROTEIN 3"/>
    <property type="match status" value="1"/>
</dbReference>
<reference evidence="2 3" key="1">
    <citation type="journal article" date="2020" name="ISME J.">
        <title>Uncovering the hidden diversity of litter-decomposition mechanisms in mushroom-forming fungi.</title>
        <authorList>
            <person name="Floudas D."/>
            <person name="Bentzer J."/>
            <person name="Ahren D."/>
            <person name="Johansson T."/>
            <person name="Persson P."/>
            <person name="Tunlid A."/>
        </authorList>
    </citation>
    <scope>NUCLEOTIDE SEQUENCE [LARGE SCALE GENOMIC DNA]</scope>
    <source>
        <strain evidence="2 3">CBS 661.87</strain>
    </source>
</reference>
<evidence type="ECO:0000313" key="2">
    <source>
        <dbReference type="EMBL" id="KAF5386933.1"/>
    </source>
</evidence>
<accession>A0A8H5MAK3</accession>
<feature type="region of interest" description="Disordered" evidence="1">
    <location>
        <begin position="63"/>
        <end position="245"/>
    </location>
</feature>
<dbReference type="Proteomes" id="UP000565441">
    <property type="component" value="Unassembled WGS sequence"/>
</dbReference>
<evidence type="ECO:0000256" key="1">
    <source>
        <dbReference type="SAM" id="MobiDB-lite"/>
    </source>
</evidence>
<feature type="compositionally biased region" description="Basic residues" evidence="1">
    <location>
        <begin position="140"/>
        <end position="155"/>
    </location>
</feature>
<name>A0A8H5MAK3_9AGAR</name>
<dbReference type="OrthoDB" id="552755at2759"/>
<evidence type="ECO:0000313" key="3">
    <source>
        <dbReference type="Proteomes" id="UP000565441"/>
    </source>
</evidence>